<keyword evidence="2" id="KW-0119">Carbohydrate metabolism</keyword>
<dbReference type="AlphaFoldDB" id="A0A1H4QEV5"/>
<comment type="similarity">
    <text evidence="1">Belongs to the cycloisomerase 2 family.</text>
</comment>
<name>A0A1H4QEV5_9BACT</name>
<sequence>MKFNQICRIGAASVLSLAACLGLTACSRDYTVGFLYVTSSRGSTSAANGVLNEYGIDYQTGSLIRLASSGQDTGGRNPVALTVTANQKDVIVVNRDDSNLVVFAIGTDGKLYAKTTTTVAGSFPTAIALSGDNNFLYVAFTYKPGFTTANPGPGGVEVFPLTYDAEGTVTLGTPVANGSLNYFPLGYNPTGLAVTSNVNNTTTTSVNGTCSDTTCSSYVYAIGQDPNTAITNNLLAFKRTISTGAITPIGNTVIGTGTASSTGYNSGILASAITAAPLGNFLYVADRSGNQIIAYSMAAGGIPTAITTGPFATQSQPSALTIEPRGKFLYVANYNASTVQSFAIAASTGALSATAGTSGASAVTGTGPTCVTVENALGIYLYTSNFLDNTVTGLQLNSATGQLSQVRNTPFPASAGPSCAAAIANGSHSTQLIQ</sequence>
<dbReference type="Gene3D" id="2.130.10.10">
    <property type="entry name" value="YVTN repeat-like/Quinoprotein amine dehydrogenase"/>
    <property type="match status" value="2"/>
</dbReference>
<dbReference type="SUPFAM" id="SSF50974">
    <property type="entry name" value="Nitrous oxide reductase, N-terminal domain"/>
    <property type="match status" value="1"/>
</dbReference>
<dbReference type="InterPro" id="IPR050282">
    <property type="entry name" value="Cycloisomerase_2"/>
</dbReference>
<accession>A0A1H4QEV5</accession>
<gene>
    <name evidence="4" type="ORF">SAMN05443244_2853</name>
</gene>
<dbReference type="Pfam" id="PF10282">
    <property type="entry name" value="Lactonase"/>
    <property type="match status" value="2"/>
</dbReference>
<organism evidence="4 5">
    <name type="scientific">Terriglobus roseus</name>
    <dbReference type="NCBI Taxonomy" id="392734"/>
    <lineage>
        <taxon>Bacteria</taxon>
        <taxon>Pseudomonadati</taxon>
        <taxon>Acidobacteriota</taxon>
        <taxon>Terriglobia</taxon>
        <taxon>Terriglobales</taxon>
        <taxon>Acidobacteriaceae</taxon>
        <taxon>Terriglobus</taxon>
    </lineage>
</organism>
<feature type="chain" id="PRO_5010198153" evidence="3">
    <location>
        <begin position="19"/>
        <end position="434"/>
    </location>
</feature>
<feature type="signal peptide" evidence="3">
    <location>
        <begin position="1"/>
        <end position="18"/>
    </location>
</feature>
<dbReference type="InterPro" id="IPR011045">
    <property type="entry name" value="N2O_reductase_N"/>
</dbReference>
<dbReference type="OrthoDB" id="105446at2"/>
<dbReference type="PROSITE" id="PS51257">
    <property type="entry name" value="PROKAR_LIPOPROTEIN"/>
    <property type="match status" value="1"/>
</dbReference>
<proteinExistence type="inferred from homology"/>
<dbReference type="PANTHER" id="PTHR30344">
    <property type="entry name" value="6-PHOSPHOGLUCONOLACTONASE-RELATED"/>
    <property type="match status" value="1"/>
</dbReference>
<evidence type="ECO:0000256" key="3">
    <source>
        <dbReference type="SAM" id="SignalP"/>
    </source>
</evidence>
<keyword evidence="3" id="KW-0732">Signal</keyword>
<dbReference type="GO" id="GO:0006006">
    <property type="term" value="P:glucose metabolic process"/>
    <property type="evidence" value="ECO:0007669"/>
    <property type="project" value="UniProtKB-KW"/>
</dbReference>
<evidence type="ECO:0000256" key="1">
    <source>
        <dbReference type="ARBA" id="ARBA00005564"/>
    </source>
</evidence>
<protein>
    <submittedName>
        <fullName evidence="4">Lactonase, 7-bladed beta-propeller</fullName>
    </submittedName>
</protein>
<dbReference type="RefSeq" id="WP_074654639.1">
    <property type="nucleotide sequence ID" value="NZ_FNSD01000001.1"/>
</dbReference>
<dbReference type="GO" id="GO:0005829">
    <property type="term" value="C:cytosol"/>
    <property type="evidence" value="ECO:0007669"/>
    <property type="project" value="TreeGrafter"/>
</dbReference>
<dbReference type="Proteomes" id="UP000182409">
    <property type="component" value="Unassembled WGS sequence"/>
</dbReference>
<evidence type="ECO:0000313" key="5">
    <source>
        <dbReference type="Proteomes" id="UP000182409"/>
    </source>
</evidence>
<dbReference type="InterPro" id="IPR015943">
    <property type="entry name" value="WD40/YVTN_repeat-like_dom_sf"/>
</dbReference>
<dbReference type="EMBL" id="FNSD01000001">
    <property type="protein sequence ID" value="SEC18176.1"/>
    <property type="molecule type" value="Genomic_DNA"/>
</dbReference>
<dbReference type="PANTHER" id="PTHR30344:SF1">
    <property type="entry name" value="6-PHOSPHOGLUCONOLACTONASE"/>
    <property type="match status" value="1"/>
</dbReference>
<reference evidence="4 5" key="1">
    <citation type="submission" date="2016-10" db="EMBL/GenBank/DDBJ databases">
        <authorList>
            <person name="de Groot N.N."/>
        </authorList>
    </citation>
    <scope>NUCLEOTIDE SEQUENCE [LARGE SCALE GENOMIC DNA]</scope>
    <source>
        <strain evidence="4 5">AB35.6</strain>
    </source>
</reference>
<evidence type="ECO:0000313" key="4">
    <source>
        <dbReference type="EMBL" id="SEC18176.1"/>
    </source>
</evidence>
<dbReference type="GO" id="GO:0017057">
    <property type="term" value="F:6-phosphogluconolactonase activity"/>
    <property type="evidence" value="ECO:0007669"/>
    <property type="project" value="TreeGrafter"/>
</dbReference>
<dbReference type="InterPro" id="IPR019405">
    <property type="entry name" value="Lactonase_7-beta_prop"/>
</dbReference>
<evidence type="ECO:0000256" key="2">
    <source>
        <dbReference type="ARBA" id="ARBA00022526"/>
    </source>
</evidence>
<keyword evidence="2" id="KW-0313">Glucose metabolism</keyword>